<dbReference type="SUPFAM" id="SSF57850">
    <property type="entry name" value="RING/U-box"/>
    <property type="match status" value="1"/>
</dbReference>
<dbReference type="GO" id="GO:0061630">
    <property type="term" value="F:ubiquitin protein ligase activity"/>
    <property type="evidence" value="ECO:0007669"/>
    <property type="project" value="UniProtKB-EC"/>
</dbReference>
<evidence type="ECO:0000256" key="6">
    <source>
        <dbReference type="ARBA" id="ARBA00022771"/>
    </source>
</evidence>
<dbReference type="EC" id="2.3.2.27" evidence="3"/>
<keyword evidence="11" id="KW-1133">Transmembrane helix</keyword>
<dbReference type="InterPro" id="IPR013083">
    <property type="entry name" value="Znf_RING/FYVE/PHD"/>
</dbReference>
<evidence type="ECO:0000256" key="2">
    <source>
        <dbReference type="ARBA" id="ARBA00004906"/>
    </source>
</evidence>
<keyword evidence="7" id="KW-0833">Ubl conjugation pathway</keyword>
<name>A0AAP0K5Q9_9MAGN</name>
<keyword evidence="5" id="KW-0479">Metal-binding</keyword>
<sequence>MGLPPSQSPSHLYSQAIQLKLYQAFIFSVPILFSIILILLFYLFYLKRRRGSNFVSPSSSLISRRTAPHQSNIPLDPLPFEVTLKKEELNDKLPIIMFDEALRARESQCCVCLGEFEMKEQLHQIPTCNHIFHIECIHHWLHANTTCPLCRCSIVTSSSTTNPHSNNTDHESPSISIHSSSSLGTNLNQLEPSDHDHFHDDREVSEV</sequence>
<gene>
    <name evidence="13" type="ORF">Sjap_005511</name>
</gene>
<comment type="caution">
    <text evidence="13">The sequence shown here is derived from an EMBL/GenBank/DDBJ whole genome shotgun (WGS) entry which is preliminary data.</text>
</comment>
<dbReference type="SMART" id="SM00184">
    <property type="entry name" value="RING"/>
    <property type="match status" value="1"/>
</dbReference>
<keyword evidence="11" id="KW-0812">Transmembrane</keyword>
<organism evidence="13 14">
    <name type="scientific">Stephania japonica</name>
    <dbReference type="NCBI Taxonomy" id="461633"/>
    <lineage>
        <taxon>Eukaryota</taxon>
        <taxon>Viridiplantae</taxon>
        <taxon>Streptophyta</taxon>
        <taxon>Embryophyta</taxon>
        <taxon>Tracheophyta</taxon>
        <taxon>Spermatophyta</taxon>
        <taxon>Magnoliopsida</taxon>
        <taxon>Ranunculales</taxon>
        <taxon>Menispermaceae</taxon>
        <taxon>Menispermoideae</taxon>
        <taxon>Cissampelideae</taxon>
        <taxon>Stephania</taxon>
    </lineage>
</organism>
<evidence type="ECO:0000256" key="11">
    <source>
        <dbReference type="SAM" id="Phobius"/>
    </source>
</evidence>
<dbReference type="Pfam" id="PF13639">
    <property type="entry name" value="zf-RING_2"/>
    <property type="match status" value="1"/>
</dbReference>
<evidence type="ECO:0000256" key="10">
    <source>
        <dbReference type="SAM" id="MobiDB-lite"/>
    </source>
</evidence>
<feature type="compositionally biased region" description="Basic and acidic residues" evidence="10">
    <location>
        <begin position="192"/>
        <end position="207"/>
    </location>
</feature>
<dbReference type="PROSITE" id="PS50089">
    <property type="entry name" value="ZF_RING_2"/>
    <property type="match status" value="1"/>
</dbReference>
<dbReference type="PANTHER" id="PTHR46913">
    <property type="entry name" value="RING-H2 FINGER PROTEIN ATL16"/>
    <property type="match status" value="1"/>
</dbReference>
<feature type="transmembrane region" description="Helical" evidence="11">
    <location>
        <begin position="20"/>
        <end position="45"/>
    </location>
</feature>
<dbReference type="AlphaFoldDB" id="A0AAP0K5Q9"/>
<evidence type="ECO:0000256" key="7">
    <source>
        <dbReference type="ARBA" id="ARBA00022786"/>
    </source>
</evidence>
<dbReference type="GO" id="GO:0008270">
    <property type="term" value="F:zinc ion binding"/>
    <property type="evidence" value="ECO:0007669"/>
    <property type="project" value="UniProtKB-KW"/>
</dbReference>
<comment type="pathway">
    <text evidence="2">Protein modification; protein ubiquitination.</text>
</comment>
<reference evidence="13 14" key="1">
    <citation type="submission" date="2024-01" db="EMBL/GenBank/DDBJ databases">
        <title>Genome assemblies of Stephania.</title>
        <authorList>
            <person name="Yang L."/>
        </authorList>
    </citation>
    <scope>NUCLEOTIDE SEQUENCE [LARGE SCALE GENOMIC DNA]</scope>
    <source>
        <strain evidence="13">QJT</strain>
        <tissue evidence="13">Leaf</tissue>
    </source>
</reference>
<feature type="region of interest" description="Disordered" evidence="10">
    <location>
        <begin position="160"/>
        <end position="207"/>
    </location>
</feature>
<proteinExistence type="predicted"/>
<evidence type="ECO:0000256" key="4">
    <source>
        <dbReference type="ARBA" id="ARBA00022679"/>
    </source>
</evidence>
<dbReference type="InterPro" id="IPR001841">
    <property type="entry name" value="Znf_RING"/>
</dbReference>
<dbReference type="EMBL" id="JBBNAE010000002">
    <property type="protein sequence ID" value="KAK9145608.1"/>
    <property type="molecule type" value="Genomic_DNA"/>
</dbReference>
<evidence type="ECO:0000313" key="14">
    <source>
        <dbReference type="Proteomes" id="UP001417504"/>
    </source>
</evidence>
<dbReference type="GO" id="GO:0016567">
    <property type="term" value="P:protein ubiquitination"/>
    <property type="evidence" value="ECO:0007669"/>
    <property type="project" value="InterPro"/>
</dbReference>
<evidence type="ECO:0000256" key="5">
    <source>
        <dbReference type="ARBA" id="ARBA00022723"/>
    </source>
</evidence>
<dbReference type="InterPro" id="IPR044600">
    <property type="entry name" value="ATL1/ATL16-like"/>
</dbReference>
<dbReference type="PANTHER" id="PTHR46913:SF23">
    <property type="entry name" value="E3 UBIQUITIN-PROTEIN LIGASE RHA4A-RELATED"/>
    <property type="match status" value="1"/>
</dbReference>
<feature type="compositionally biased region" description="Low complexity" evidence="10">
    <location>
        <begin position="173"/>
        <end position="182"/>
    </location>
</feature>
<keyword evidence="8" id="KW-0862">Zinc</keyword>
<keyword evidence="11" id="KW-0472">Membrane</keyword>
<dbReference type="Proteomes" id="UP001417504">
    <property type="component" value="Unassembled WGS sequence"/>
</dbReference>
<evidence type="ECO:0000256" key="3">
    <source>
        <dbReference type="ARBA" id="ARBA00012483"/>
    </source>
</evidence>
<dbReference type="Gene3D" id="3.30.40.10">
    <property type="entry name" value="Zinc/RING finger domain, C3HC4 (zinc finger)"/>
    <property type="match status" value="1"/>
</dbReference>
<evidence type="ECO:0000256" key="9">
    <source>
        <dbReference type="PROSITE-ProRule" id="PRU00175"/>
    </source>
</evidence>
<keyword evidence="14" id="KW-1185">Reference proteome</keyword>
<feature type="domain" description="RING-type" evidence="12">
    <location>
        <begin position="109"/>
        <end position="151"/>
    </location>
</feature>
<evidence type="ECO:0000256" key="8">
    <source>
        <dbReference type="ARBA" id="ARBA00022833"/>
    </source>
</evidence>
<comment type="catalytic activity">
    <reaction evidence="1">
        <text>S-ubiquitinyl-[E2 ubiquitin-conjugating enzyme]-L-cysteine + [acceptor protein]-L-lysine = [E2 ubiquitin-conjugating enzyme]-L-cysteine + N(6)-ubiquitinyl-[acceptor protein]-L-lysine.</text>
        <dbReference type="EC" id="2.3.2.27"/>
    </reaction>
</comment>
<keyword evidence="4" id="KW-0808">Transferase</keyword>
<protein>
    <recommendedName>
        <fullName evidence="3">RING-type E3 ubiquitin transferase</fullName>
        <ecNumber evidence="3">2.3.2.27</ecNumber>
    </recommendedName>
</protein>
<keyword evidence="6 9" id="KW-0863">Zinc-finger</keyword>
<accession>A0AAP0K5Q9</accession>
<evidence type="ECO:0000313" key="13">
    <source>
        <dbReference type="EMBL" id="KAK9145608.1"/>
    </source>
</evidence>
<evidence type="ECO:0000256" key="1">
    <source>
        <dbReference type="ARBA" id="ARBA00000900"/>
    </source>
</evidence>
<evidence type="ECO:0000259" key="12">
    <source>
        <dbReference type="PROSITE" id="PS50089"/>
    </source>
</evidence>